<proteinExistence type="predicted"/>
<dbReference type="Proteomes" id="UP001343257">
    <property type="component" value="Unassembled WGS sequence"/>
</dbReference>
<evidence type="ECO:0000256" key="3">
    <source>
        <dbReference type="ARBA" id="ARBA00022553"/>
    </source>
</evidence>
<dbReference type="SUPFAM" id="SSF55785">
    <property type="entry name" value="PYP-like sensor domain (PAS domain)"/>
    <property type="match status" value="2"/>
</dbReference>
<dbReference type="PANTHER" id="PTHR43065">
    <property type="entry name" value="SENSOR HISTIDINE KINASE"/>
    <property type="match status" value="1"/>
</dbReference>
<reference evidence="10 11" key="1">
    <citation type="submission" date="2023-03" db="EMBL/GenBank/DDBJ databases">
        <title>Bacillus Genome Sequencing.</title>
        <authorList>
            <person name="Dunlap C."/>
        </authorList>
    </citation>
    <scope>NUCLEOTIDE SEQUENCE [LARGE SCALE GENOMIC DNA]</scope>
    <source>
        <strain evidence="10 11">NRS-52</strain>
    </source>
</reference>
<dbReference type="EC" id="2.7.13.3" evidence="2"/>
<dbReference type="CDD" id="cd00130">
    <property type="entry name" value="PAS"/>
    <property type="match status" value="2"/>
</dbReference>
<dbReference type="InterPro" id="IPR003661">
    <property type="entry name" value="HisK_dim/P_dom"/>
</dbReference>
<dbReference type="Gene3D" id="1.10.287.130">
    <property type="match status" value="1"/>
</dbReference>
<evidence type="ECO:0000256" key="4">
    <source>
        <dbReference type="ARBA" id="ARBA00022679"/>
    </source>
</evidence>
<keyword evidence="4" id="KW-0808">Transferase</keyword>
<feature type="domain" description="Histidine kinase" evidence="9">
    <location>
        <begin position="275"/>
        <end position="480"/>
    </location>
</feature>
<dbReference type="Pfam" id="PF00512">
    <property type="entry name" value="HisKA"/>
    <property type="match status" value="1"/>
</dbReference>
<comment type="caution">
    <text evidence="10">The sequence shown here is derived from an EMBL/GenBank/DDBJ whole genome shotgun (WGS) entry which is preliminary data.</text>
</comment>
<evidence type="ECO:0000256" key="2">
    <source>
        <dbReference type="ARBA" id="ARBA00012438"/>
    </source>
</evidence>
<name>A0ABU6PT84_9BACL</name>
<dbReference type="SMART" id="SM00091">
    <property type="entry name" value="PAS"/>
    <property type="match status" value="2"/>
</dbReference>
<keyword evidence="11" id="KW-1185">Reference proteome</keyword>
<keyword evidence="8" id="KW-0902">Two-component regulatory system</keyword>
<dbReference type="InterPro" id="IPR005467">
    <property type="entry name" value="His_kinase_dom"/>
</dbReference>
<dbReference type="SUPFAM" id="SSF55874">
    <property type="entry name" value="ATPase domain of HSP90 chaperone/DNA topoisomerase II/histidine kinase"/>
    <property type="match status" value="1"/>
</dbReference>
<evidence type="ECO:0000259" key="9">
    <source>
        <dbReference type="PROSITE" id="PS50109"/>
    </source>
</evidence>
<dbReference type="RefSeq" id="WP_328276939.1">
    <property type="nucleotide sequence ID" value="NZ_JARTLD010000023.1"/>
</dbReference>
<dbReference type="Gene3D" id="3.30.565.10">
    <property type="entry name" value="Histidine kinase-like ATPase, C-terminal domain"/>
    <property type="match status" value="1"/>
</dbReference>
<organism evidence="10 11">
    <name type="scientific">Paenibacillus chibensis</name>
    <dbReference type="NCBI Taxonomy" id="59846"/>
    <lineage>
        <taxon>Bacteria</taxon>
        <taxon>Bacillati</taxon>
        <taxon>Bacillota</taxon>
        <taxon>Bacilli</taxon>
        <taxon>Bacillales</taxon>
        <taxon>Paenibacillaceae</taxon>
        <taxon>Paenibacillus</taxon>
    </lineage>
</organism>
<dbReference type="CDD" id="cd00082">
    <property type="entry name" value="HisKA"/>
    <property type="match status" value="1"/>
</dbReference>
<evidence type="ECO:0000256" key="1">
    <source>
        <dbReference type="ARBA" id="ARBA00000085"/>
    </source>
</evidence>
<dbReference type="InterPro" id="IPR036097">
    <property type="entry name" value="HisK_dim/P_sf"/>
</dbReference>
<keyword evidence="3" id="KW-0597">Phosphoprotein</keyword>
<comment type="catalytic activity">
    <reaction evidence="1">
        <text>ATP + protein L-histidine = ADP + protein N-phospho-L-histidine.</text>
        <dbReference type="EC" id="2.7.13.3"/>
    </reaction>
</comment>
<evidence type="ECO:0000256" key="7">
    <source>
        <dbReference type="ARBA" id="ARBA00022840"/>
    </source>
</evidence>
<sequence length="487" mass="54371">MLRDHLQRYDPVFQHAAIGMALISLQGSFIQVNPVLCELLGYSQQQPDSISQLDHAYQDVLSAVTEFGGSLQSQPLPQGTFELQIQQTAGRQLTVTIHLTLIYDEQVPQYYLAQFENRSLLTETKTQLLSTETMLRDIQDSYQQLLEKMPLAVLITRNGVIQYVNPAALQLVHARDQSEAIGISTDEIVDSSYHYSLSERRKTYYEHQTPLQSITYLINCMDGQQKLVEGFTLLINYDGGPAAVGVFKDITEQREKEEFMMQSEKLTMAGQLAAGIAHEIRNPLTSINGFMKLMRSSDRSSEAYFDIMESELKRIELIVNELLVLSKPQSKHKSQAVDILPVIDQVVTLMDVQATLKNIEILCDKPDSPVQIVGEVNQLKQVFINLLKNGMDAMASSGSIHVMITTNEHEVLISVKDEGSGMTAEQIQQLGQPFYTTKETGTGLGYMITQNIIHNHGGSIQIDSVPDRGTTFTVKLPKLVSVEASSN</sequence>
<dbReference type="GO" id="GO:0005524">
    <property type="term" value="F:ATP binding"/>
    <property type="evidence" value="ECO:0007669"/>
    <property type="project" value="UniProtKB-KW"/>
</dbReference>
<evidence type="ECO:0000256" key="5">
    <source>
        <dbReference type="ARBA" id="ARBA00022741"/>
    </source>
</evidence>
<protein>
    <recommendedName>
        <fullName evidence="2">histidine kinase</fullName>
        <ecNumber evidence="2">2.7.13.3</ecNumber>
    </recommendedName>
</protein>
<keyword evidence="5" id="KW-0547">Nucleotide-binding</keyword>
<dbReference type="SMART" id="SM00387">
    <property type="entry name" value="HATPase_c"/>
    <property type="match status" value="1"/>
</dbReference>
<dbReference type="PROSITE" id="PS50109">
    <property type="entry name" value="HIS_KIN"/>
    <property type="match status" value="1"/>
</dbReference>
<evidence type="ECO:0000256" key="6">
    <source>
        <dbReference type="ARBA" id="ARBA00022777"/>
    </source>
</evidence>
<dbReference type="InterPro" id="IPR004358">
    <property type="entry name" value="Sig_transdc_His_kin-like_C"/>
</dbReference>
<dbReference type="InterPro" id="IPR000014">
    <property type="entry name" value="PAS"/>
</dbReference>
<dbReference type="SMART" id="SM00388">
    <property type="entry name" value="HisKA"/>
    <property type="match status" value="1"/>
</dbReference>
<keyword evidence="6" id="KW-0418">Kinase</keyword>
<evidence type="ECO:0000256" key="8">
    <source>
        <dbReference type="ARBA" id="ARBA00023012"/>
    </source>
</evidence>
<dbReference type="EMBL" id="JARTLD010000023">
    <property type="protein sequence ID" value="MED5017328.1"/>
    <property type="molecule type" value="Genomic_DNA"/>
</dbReference>
<dbReference type="NCBIfam" id="TIGR00229">
    <property type="entry name" value="sensory_box"/>
    <property type="match status" value="2"/>
</dbReference>
<accession>A0ABU6PT84</accession>
<dbReference type="InterPro" id="IPR036890">
    <property type="entry name" value="HATPase_C_sf"/>
</dbReference>
<dbReference type="Pfam" id="PF13188">
    <property type="entry name" value="PAS_8"/>
    <property type="match status" value="2"/>
</dbReference>
<dbReference type="SUPFAM" id="SSF47384">
    <property type="entry name" value="Homodimeric domain of signal transducing histidine kinase"/>
    <property type="match status" value="1"/>
</dbReference>
<keyword evidence="7 10" id="KW-0067">ATP-binding</keyword>
<dbReference type="InterPro" id="IPR035965">
    <property type="entry name" value="PAS-like_dom_sf"/>
</dbReference>
<gene>
    <name evidence="10" type="ORF">P9847_08395</name>
</gene>
<dbReference type="PRINTS" id="PR00344">
    <property type="entry name" value="BCTRLSENSOR"/>
</dbReference>
<dbReference type="InterPro" id="IPR003594">
    <property type="entry name" value="HATPase_dom"/>
</dbReference>
<dbReference type="Pfam" id="PF02518">
    <property type="entry name" value="HATPase_c"/>
    <property type="match status" value="1"/>
</dbReference>
<dbReference type="PANTHER" id="PTHR43065:SF34">
    <property type="entry name" value="SPORULATION KINASE A"/>
    <property type="match status" value="1"/>
</dbReference>
<dbReference type="Gene3D" id="3.30.450.20">
    <property type="entry name" value="PAS domain"/>
    <property type="match status" value="2"/>
</dbReference>
<evidence type="ECO:0000313" key="11">
    <source>
        <dbReference type="Proteomes" id="UP001343257"/>
    </source>
</evidence>
<evidence type="ECO:0000313" key="10">
    <source>
        <dbReference type="EMBL" id="MED5017328.1"/>
    </source>
</evidence>